<dbReference type="Proteomes" id="UP000028582">
    <property type="component" value="Unassembled WGS sequence"/>
</dbReference>
<proteinExistence type="predicted"/>
<dbReference type="EMBL" id="ANJA01002197">
    <property type="protein sequence ID" value="ETO71454.1"/>
    <property type="molecule type" value="Genomic_DNA"/>
</dbReference>
<organism evidence="2 3">
    <name type="scientific">Phytophthora nicotianae P1976</name>
    <dbReference type="NCBI Taxonomy" id="1317066"/>
    <lineage>
        <taxon>Eukaryota</taxon>
        <taxon>Sar</taxon>
        <taxon>Stramenopiles</taxon>
        <taxon>Oomycota</taxon>
        <taxon>Peronosporomycetes</taxon>
        <taxon>Peronosporales</taxon>
        <taxon>Peronosporaceae</taxon>
        <taxon>Phytophthora</taxon>
    </lineage>
</organism>
<comment type="caution">
    <text evidence="2">The sequence shown here is derived from an EMBL/GenBank/DDBJ whole genome shotgun (WGS) entry which is preliminary data.</text>
</comment>
<feature type="compositionally biased region" description="Basic and acidic residues" evidence="1">
    <location>
        <begin position="53"/>
        <end position="74"/>
    </location>
</feature>
<sequence length="98" mass="11469">MVGECEQALLVEVRSTWTLNRRILIDQDHQDLECVHDMGYMCHDRDRSAVNQHYDEDYTADKPGSDTKLGDEGHQRKRSHALKIRNDISRNELSEGWE</sequence>
<protein>
    <submittedName>
        <fullName evidence="2">Uncharacterized protein</fullName>
    </submittedName>
</protein>
<reference evidence="2 3" key="1">
    <citation type="submission" date="2013-11" db="EMBL/GenBank/DDBJ databases">
        <title>The Genome Sequence of Phytophthora parasitica P1976.</title>
        <authorList>
            <consortium name="The Broad Institute Genomics Platform"/>
            <person name="Russ C."/>
            <person name="Tyler B."/>
            <person name="Panabieres F."/>
            <person name="Shan W."/>
            <person name="Tripathy S."/>
            <person name="Grunwald N."/>
            <person name="Machado M."/>
            <person name="Johnson C.S."/>
            <person name="Walker B."/>
            <person name="Young S."/>
            <person name="Zeng Q."/>
            <person name="Gargeya S."/>
            <person name="Fitzgerald M."/>
            <person name="Haas B."/>
            <person name="Abouelleil A."/>
            <person name="Allen A.W."/>
            <person name="Alvarado L."/>
            <person name="Arachchi H.M."/>
            <person name="Berlin A.M."/>
            <person name="Chapman S.B."/>
            <person name="Gainer-Dewar J."/>
            <person name="Goldberg J."/>
            <person name="Griggs A."/>
            <person name="Gujja S."/>
            <person name="Hansen M."/>
            <person name="Howarth C."/>
            <person name="Imamovic A."/>
            <person name="Ireland A."/>
            <person name="Larimer J."/>
            <person name="McCowan C."/>
            <person name="Murphy C."/>
            <person name="Pearson M."/>
            <person name="Poon T.W."/>
            <person name="Priest M."/>
            <person name="Roberts A."/>
            <person name="Saif S."/>
            <person name="Shea T."/>
            <person name="Sisk P."/>
            <person name="Sykes S."/>
            <person name="Wortman J."/>
            <person name="Nusbaum C."/>
            <person name="Birren B."/>
        </authorList>
    </citation>
    <scope>NUCLEOTIDE SEQUENCE [LARGE SCALE GENOMIC DNA]</scope>
    <source>
        <strain evidence="2 3">P1976</strain>
    </source>
</reference>
<gene>
    <name evidence="2" type="ORF">F444_12220</name>
</gene>
<evidence type="ECO:0000256" key="1">
    <source>
        <dbReference type="SAM" id="MobiDB-lite"/>
    </source>
</evidence>
<name>A0A080ZXU3_PHYNI</name>
<evidence type="ECO:0000313" key="3">
    <source>
        <dbReference type="Proteomes" id="UP000028582"/>
    </source>
</evidence>
<dbReference type="AlphaFoldDB" id="A0A080ZXU3"/>
<evidence type="ECO:0000313" key="2">
    <source>
        <dbReference type="EMBL" id="ETO71454.1"/>
    </source>
</evidence>
<feature type="region of interest" description="Disordered" evidence="1">
    <location>
        <begin position="53"/>
        <end position="85"/>
    </location>
</feature>
<accession>A0A080ZXU3</accession>